<dbReference type="Proteomes" id="UP000008363">
    <property type="component" value="Unassembled WGS sequence"/>
</dbReference>
<keyword evidence="7" id="KW-1185">Reference proteome</keyword>
<feature type="domain" description="HTH iclR-type" evidence="4">
    <location>
        <begin position="13"/>
        <end position="73"/>
    </location>
</feature>
<sequence>MQKRVIERPSYTITSVDNALRLLEMLRDVGALRLSDAAAELGVANSTAHRLLAMLVYRGFAVQDEHRLYHPGPAMGAGPARQGWTRDLTDRARPYMEALTAQTGETTNLVIRVGTQARFLYSAEAATILRIGDRQGQVLDAHRTAGGRALLAELDDDVLEQLYLRPAEMVDGDATDPRLPRAEFDEFRRQLRGVRDSGVGINLQLSEDGVAAFGMAIHNGRGSAIGAITVAVPANRYEQHTRGPLIGQLRRCIREIEIEVADIEP</sequence>
<dbReference type="EMBL" id="BAHC01000125">
    <property type="protein sequence ID" value="GAB91140.1"/>
    <property type="molecule type" value="Genomic_DNA"/>
</dbReference>
<dbReference type="eggNOG" id="COG1414">
    <property type="taxonomic scope" value="Bacteria"/>
</dbReference>
<organism evidence="6 7">
    <name type="scientific">Gordonia rhizosphera NBRC 16068</name>
    <dbReference type="NCBI Taxonomy" id="1108045"/>
    <lineage>
        <taxon>Bacteria</taxon>
        <taxon>Bacillati</taxon>
        <taxon>Actinomycetota</taxon>
        <taxon>Actinomycetes</taxon>
        <taxon>Mycobacteriales</taxon>
        <taxon>Gordoniaceae</taxon>
        <taxon>Gordonia</taxon>
    </lineage>
</organism>
<name>K6VW56_9ACTN</name>
<dbReference type="OrthoDB" id="7274111at2"/>
<dbReference type="GO" id="GO:0045892">
    <property type="term" value="P:negative regulation of DNA-templated transcription"/>
    <property type="evidence" value="ECO:0007669"/>
    <property type="project" value="TreeGrafter"/>
</dbReference>
<evidence type="ECO:0000256" key="3">
    <source>
        <dbReference type="ARBA" id="ARBA00023163"/>
    </source>
</evidence>
<dbReference type="InterPro" id="IPR005471">
    <property type="entry name" value="Tscrpt_reg_IclR_N"/>
</dbReference>
<evidence type="ECO:0000256" key="1">
    <source>
        <dbReference type="ARBA" id="ARBA00023015"/>
    </source>
</evidence>
<dbReference type="Gene3D" id="3.30.450.40">
    <property type="match status" value="1"/>
</dbReference>
<dbReference type="Pfam" id="PF01614">
    <property type="entry name" value="IclR_C"/>
    <property type="match status" value="1"/>
</dbReference>
<proteinExistence type="predicted"/>
<dbReference type="SMART" id="SM00346">
    <property type="entry name" value="HTH_ICLR"/>
    <property type="match status" value="1"/>
</dbReference>
<dbReference type="InterPro" id="IPR050707">
    <property type="entry name" value="HTH_MetabolicPath_Reg"/>
</dbReference>
<dbReference type="InterPro" id="IPR036388">
    <property type="entry name" value="WH-like_DNA-bd_sf"/>
</dbReference>
<dbReference type="AlphaFoldDB" id="K6VW56"/>
<dbReference type="GO" id="GO:0003677">
    <property type="term" value="F:DNA binding"/>
    <property type="evidence" value="ECO:0007669"/>
    <property type="project" value="UniProtKB-KW"/>
</dbReference>
<keyword evidence="2" id="KW-0238">DNA-binding</keyword>
<evidence type="ECO:0000256" key="2">
    <source>
        <dbReference type="ARBA" id="ARBA00023125"/>
    </source>
</evidence>
<dbReference type="Gene3D" id="1.10.10.10">
    <property type="entry name" value="Winged helix-like DNA-binding domain superfamily/Winged helix DNA-binding domain"/>
    <property type="match status" value="1"/>
</dbReference>
<reference evidence="6 7" key="1">
    <citation type="submission" date="2012-08" db="EMBL/GenBank/DDBJ databases">
        <title>Whole genome shotgun sequence of Gordonia rhizosphera NBRC 16068.</title>
        <authorList>
            <person name="Takarada H."/>
            <person name="Isaki S."/>
            <person name="Hosoyama A."/>
            <person name="Tsuchikane K."/>
            <person name="Katsumata H."/>
            <person name="Baba S."/>
            <person name="Ohji S."/>
            <person name="Yamazaki S."/>
            <person name="Fujita N."/>
        </authorList>
    </citation>
    <scope>NUCLEOTIDE SEQUENCE [LARGE SCALE GENOMIC DNA]</scope>
    <source>
        <strain evidence="6 7">NBRC 16068</strain>
    </source>
</reference>
<dbReference type="GO" id="GO:0003700">
    <property type="term" value="F:DNA-binding transcription factor activity"/>
    <property type="evidence" value="ECO:0007669"/>
    <property type="project" value="TreeGrafter"/>
</dbReference>
<dbReference type="PANTHER" id="PTHR30136">
    <property type="entry name" value="HELIX-TURN-HELIX TRANSCRIPTIONAL REGULATOR, ICLR FAMILY"/>
    <property type="match status" value="1"/>
</dbReference>
<evidence type="ECO:0000259" key="4">
    <source>
        <dbReference type="PROSITE" id="PS51077"/>
    </source>
</evidence>
<feature type="domain" description="IclR-ED" evidence="5">
    <location>
        <begin position="67"/>
        <end position="262"/>
    </location>
</feature>
<dbReference type="STRING" id="1108045.GORHZ_125_00230"/>
<accession>K6VW56</accession>
<dbReference type="InterPro" id="IPR029016">
    <property type="entry name" value="GAF-like_dom_sf"/>
</dbReference>
<evidence type="ECO:0000259" key="5">
    <source>
        <dbReference type="PROSITE" id="PS51078"/>
    </source>
</evidence>
<comment type="caution">
    <text evidence="6">The sequence shown here is derived from an EMBL/GenBank/DDBJ whole genome shotgun (WGS) entry which is preliminary data.</text>
</comment>
<dbReference type="InterPro" id="IPR014757">
    <property type="entry name" value="Tscrpt_reg_IclR_C"/>
</dbReference>
<dbReference type="SUPFAM" id="SSF46785">
    <property type="entry name" value="Winged helix' DNA-binding domain"/>
    <property type="match status" value="1"/>
</dbReference>
<dbReference type="SUPFAM" id="SSF55781">
    <property type="entry name" value="GAF domain-like"/>
    <property type="match status" value="1"/>
</dbReference>
<dbReference type="Pfam" id="PF09339">
    <property type="entry name" value="HTH_IclR"/>
    <property type="match status" value="1"/>
</dbReference>
<keyword evidence="3" id="KW-0804">Transcription</keyword>
<keyword evidence="1" id="KW-0805">Transcription regulation</keyword>
<protein>
    <submittedName>
        <fullName evidence="6">Putative IclR family transcriptional regulator</fullName>
    </submittedName>
</protein>
<evidence type="ECO:0000313" key="6">
    <source>
        <dbReference type="EMBL" id="GAB91140.1"/>
    </source>
</evidence>
<dbReference type="RefSeq" id="WP_006334422.1">
    <property type="nucleotide sequence ID" value="NZ_BAHC01000125.1"/>
</dbReference>
<gene>
    <name evidence="6" type="ORF">GORHZ_125_00230</name>
</gene>
<dbReference type="PROSITE" id="PS51077">
    <property type="entry name" value="HTH_ICLR"/>
    <property type="match status" value="1"/>
</dbReference>
<evidence type="ECO:0000313" key="7">
    <source>
        <dbReference type="Proteomes" id="UP000008363"/>
    </source>
</evidence>
<dbReference type="PROSITE" id="PS51078">
    <property type="entry name" value="ICLR_ED"/>
    <property type="match status" value="1"/>
</dbReference>
<dbReference type="PANTHER" id="PTHR30136:SF35">
    <property type="entry name" value="HTH-TYPE TRANSCRIPTIONAL REGULATOR RV1719"/>
    <property type="match status" value="1"/>
</dbReference>
<dbReference type="InterPro" id="IPR036390">
    <property type="entry name" value="WH_DNA-bd_sf"/>
</dbReference>